<evidence type="ECO:0000313" key="9">
    <source>
        <dbReference type="Proteomes" id="UP000245609"/>
    </source>
</evidence>
<dbReference type="CDD" id="cd05117">
    <property type="entry name" value="STKc_CAMK"/>
    <property type="match status" value="1"/>
</dbReference>
<dbReference type="Gene3D" id="1.10.510.10">
    <property type="entry name" value="Transferase(Phosphotransferase) domain 1"/>
    <property type="match status" value="1"/>
</dbReference>
<comment type="similarity">
    <text evidence="1">Belongs to the protein kinase superfamily. CAMK Ser/Thr protein kinase family. CHEK2 subfamily.</text>
</comment>
<feature type="compositionally biased region" description="Basic and acidic residues" evidence="5">
    <location>
        <begin position="567"/>
        <end position="582"/>
    </location>
</feature>
<dbReference type="OrthoDB" id="407410at2759"/>
<dbReference type="InterPro" id="IPR000719">
    <property type="entry name" value="Prot_kinase_dom"/>
</dbReference>
<dbReference type="InterPro" id="IPR008271">
    <property type="entry name" value="Ser/Thr_kinase_AS"/>
</dbReference>
<dbReference type="PANTHER" id="PTHR24347">
    <property type="entry name" value="SERINE/THREONINE-PROTEIN KINASE"/>
    <property type="match status" value="1"/>
</dbReference>
<evidence type="ECO:0000256" key="4">
    <source>
        <dbReference type="PROSITE-ProRule" id="PRU10141"/>
    </source>
</evidence>
<reference evidence="8 9" key="1">
    <citation type="journal article" date="2018" name="MBio">
        <title>Comparative Genomics Reveals the Core Gene Toolbox for the Fungus-Insect Symbiosis.</title>
        <authorList>
            <person name="Wang Y."/>
            <person name="Stata M."/>
            <person name="Wang W."/>
            <person name="Stajich J.E."/>
            <person name="White M.M."/>
            <person name="Moncalvo J.M."/>
        </authorList>
    </citation>
    <scope>NUCLEOTIDE SEQUENCE [LARGE SCALE GENOMIC DNA]</scope>
    <source>
        <strain evidence="8 9">SC-DP-2</strain>
    </source>
</reference>
<dbReference type="GO" id="GO:0004672">
    <property type="term" value="F:protein kinase activity"/>
    <property type="evidence" value="ECO:0007669"/>
    <property type="project" value="InterPro"/>
</dbReference>
<dbReference type="GO" id="GO:0005524">
    <property type="term" value="F:ATP binding"/>
    <property type="evidence" value="ECO:0007669"/>
    <property type="project" value="UniProtKB-UniRule"/>
</dbReference>
<keyword evidence="9" id="KW-1185">Reference proteome</keyword>
<feature type="domain" description="Protein kinase" evidence="7">
    <location>
        <begin position="166"/>
        <end position="425"/>
    </location>
</feature>
<evidence type="ECO:0000313" key="8">
    <source>
        <dbReference type="EMBL" id="PVV04435.1"/>
    </source>
</evidence>
<dbReference type="SUPFAM" id="SSF49879">
    <property type="entry name" value="SMAD/FHA domain"/>
    <property type="match status" value="1"/>
</dbReference>
<feature type="domain" description="FHA" evidence="6">
    <location>
        <begin position="66"/>
        <end position="118"/>
    </location>
</feature>
<dbReference type="PROSITE" id="PS50006">
    <property type="entry name" value="FHA_DOMAIN"/>
    <property type="match status" value="1"/>
</dbReference>
<comment type="caution">
    <text evidence="8">The sequence shown here is derived from an EMBL/GenBank/DDBJ whole genome shotgun (WGS) entry which is preliminary data.</text>
</comment>
<dbReference type="PROSITE" id="PS00107">
    <property type="entry name" value="PROTEIN_KINASE_ATP"/>
    <property type="match status" value="1"/>
</dbReference>
<dbReference type="EMBL" id="MBFS01000125">
    <property type="protein sequence ID" value="PVV04435.1"/>
    <property type="molecule type" value="Genomic_DNA"/>
</dbReference>
<dbReference type="SUPFAM" id="SSF56112">
    <property type="entry name" value="Protein kinase-like (PK-like)"/>
    <property type="match status" value="1"/>
</dbReference>
<evidence type="ECO:0000256" key="3">
    <source>
        <dbReference type="ARBA" id="ARBA00022840"/>
    </source>
</evidence>
<dbReference type="Proteomes" id="UP000245609">
    <property type="component" value="Unassembled WGS sequence"/>
</dbReference>
<sequence length="740" mass="84422">MKLTESTFDFSDFRQVFAEDKESLIENATNNVWAVLLFSSANNEPKKTAILADKMIVDDTIHRFSYTIGRGKACDIRVQGPTISNRHCIIYKIIENQEEAIYIEDFSSNGTFVNSKKIPKNKPWKLYDEDCVALSREFKISQESVCFFVQIVKEKKKSVNCFSKNYLLSKSLGKGAFAEVKLAHNRMTGKPFAVKIINKSHICEHKRLLSNFDVEKSILGRPSIIRIYSIYQEGSFLYIVLDFAKGGELFDRIIEQGHFTENETRIVMLQLLLAVSYLHDRGIVHRDIKPENILLSDYDGLKIQLADFGLSKIVEDQSFMKTLCGTPMYVAPEIIASRGKNEYTNKVDIWSLGVVMYICLYGFPPFSDDLSPPPLNQQISLGLYCFPESNVSIISSDAKKMIKSMLTVDPDQRISAEAALKHSWLRAYKDGELWKIREIDDFFVSENRADSQESSTQSISQNTSSFPENQVFQMQSPAPKHTSSIKNNILNQSLLKPSSVLKDNHLEPLVLHDDSTRDSKNSTAIRKEINTNTCSSFSKSPDSFEENNVNFCFQPGSFSEVDLSDESNDRFSFDENLGEKNKSKSSPSSDVDPQDQYTNSIVTPVSNLQLSRFQRSHSPTETRNMNIEKNTVVTPIFSPYFRSYEKSNKVDSIGFIKPFIQRDNRLNPHLFTTESDSENSDSPEKLANERYKKAYIQKTAACRDKLTPLYDTQPILQTKRGTIWLKPSPDYENQIKKPRH</sequence>
<protein>
    <submittedName>
        <fullName evidence="8">Uncharacterized protein</fullName>
    </submittedName>
</protein>
<dbReference type="SMART" id="SM00220">
    <property type="entry name" value="S_TKc"/>
    <property type="match status" value="1"/>
</dbReference>
<feature type="binding site" evidence="4">
    <location>
        <position position="195"/>
    </location>
    <ligand>
        <name>ATP</name>
        <dbReference type="ChEBI" id="CHEBI:30616"/>
    </ligand>
</feature>
<dbReference type="AlphaFoldDB" id="A0A2T9ZIL8"/>
<dbReference type="InterPro" id="IPR011009">
    <property type="entry name" value="Kinase-like_dom_sf"/>
</dbReference>
<keyword evidence="2 4" id="KW-0547">Nucleotide-binding</keyword>
<evidence type="ECO:0000256" key="2">
    <source>
        <dbReference type="ARBA" id="ARBA00022741"/>
    </source>
</evidence>
<evidence type="ECO:0000259" key="7">
    <source>
        <dbReference type="PROSITE" id="PS50011"/>
    </source>
</evidence>
<dbReference type="Pfam" id="PF00069">
    <property type="entry name" value="Pkinase"/>
    <property type="match status" value="1"/>
</dbReference>
<dbReference type="InterPro" id="IPR000253">
    <property type="entry name" value="FHA_dom"/>
</dbReference>
<keyword evidence="3 4" id="KW-0067">ATP-binding</keyword>
<evidence type="ECO:0000259" key="6">
    <source>
        <dbReference type="PROSITE" id="PS50006"/>
    </source>
</evidence>
<dbReference type="STRING" id="133381.A0A2T9ZIL8"/>
<feature type="region of interest" description="Disordered" evidence="5">
    <location>
        <begin position="562"/>
        <end position="598"/>
    </location>
</feature>
<dbReference type="SMART" id="SM00240">
    <property type="entry name" value="FHA"/>
    <property type="match status" value="1"/>
</dbReference>
<dbReference type="PROSITE" id="PS50011">
    <property type="entry name" value="PROTEIN_KINASE_DOM"/>
    <property type="match status" value="1"/>
</dbReference>
<dbReference type="InterPro" id="IPR017441">
    <property type="entry name" value="Protein_kinase_ATP_BS"/>
</dbReference>
<dbReference type="PROSITE" id="PS00108">
    <property type="entry name" value="PROTEIN_KINASE_ST"/>
    <property type="match status" value="1"/>
</dbReference>
<dbReference type="Pfam" id="PF00498">
    <property type="entry name" value="FHA"/>
    <property type="match status" value="1"/>
</dbReference>
<name>A0A2T9ZIL8_9FUNG</name>
<evidence type="ECO:0000256" key="1">
    <source>
        <dbReference type="ARBA" id="ARBA00005575"/>
    </source>
</evidence>
<dbReference type="Gene3D" id="2.60.200.20">
    <property type="match status" value="1"/>
</dbReference>
<evidence type="ECO:0000256" key="5">
    <source>
        <dbReference type="SAM" id="MobiDB-lite"/>
    </source>
</evidence>
<dbReference type="InterPro" id="IPR008984">
    <property type="entry name" value="SMAD_FHA_dom_sf"/>
</dbReference>
<accession>A0A2T9ZIL8</accession>
<dbReference type="FunFam" id="1.10.510.10:FF:000571">
    <property type="entry name" value="Maternal embryonic leucine zipper kinase"/>
    <property type="match status" value="1"/>
</dbReference>
<organism evidence="8 9">
    <name type="scientific">Smittium megazygosporum</name>
    <dbReference type="NCBI Taxonomy" id="133381"/>
    <lineage>
        <taxon>Eukaryota</taxon>
        <taxon>Fungi</taxon>
        <taxon>Fungi incertae sedis</taxon>
        <taxon>Zoopagomycota</taxon>
        <taxon>Kickxellomycotina</taxon>
        <taxon>Harpellomycetes</taxon>
        <taxon>Harpellales</taxon>
        <taxon>Legeriomycetaceae</taxon>
        <taxon>Smittium</taxon>
    </lineage>
</organism>
<proteinExistence type="inferred from homology"/>
<gene>
    <name evidence="8" type="ORF">BB560_001071</name>
</gene>